<evidence type="ECO:0000313" key="2">
    <source>
        <dbReference type="EMBL" id="CAB4121054.1"/>
    </source>
</evidence>
<dbReference type="SMART" id="SM00943">
    <property type="entry name" value="Prim-Pol"/>
    <property type="match status" value="1"/>
</dbReference>
<dbReference type="EMBL" id="LR796141">
    <property type="protein sequence ID" value="CAB4121054.1"/>
    <property type="molecule type" value="Genomic_DNA"/>
</dbReference>
<dbReference type="Pfam" id="PF09250">
    <property type="entry name" value="Prim-Pol"/>
    <property type="match status" value="1"/>
</dbReference>
<accession>A0A6J5KGF9</accession>
<dbReference type="Gene3D" id="3.40.50.300">
    <property type="entry name" value="P-loop containing nucleotide triphosphate hydrolases"/>
    <property type="match status" value="1"/>
</dbReference>
<dbReference type="InterPro" id="IPR045455">
    <property type="entry name" value="NrS-1_pol-like_helicase"/>
</dbReference>
<dbReference type="InterPro" id="IPR015330">
    <property type="entry name" value="DNA_primase/pol_bifunc_N"/>
</dbReference>
<name>A0A6J5KGF9_9CAUD</name>
<sequence length="714" mass="80144">MSKLEQALALAEQGFYVFPVEANGKLPTIKDFPNRATRDTDQIRKWFSVDRNIGISTSRFDNDKSLLVVDIDNKNGKDGDASIFELELGGHEFPTSLEQATPSGGRHIIYVTDQPVRQGVDVLGSGLDIRAKGGYILGMGSTLPNGKYQQINGHSELAQAPMWLVNKLGRAPEREKVAIDLKGVDPDRANTRALKYLETAPLANEGEAGDLTTFKVAAKLKDLGCTAEQAFDLMDSHWNDRCEPPWDLLELEAKVFHAFKYGKEQPGISAPEAVFPAIEVEEAAGKLSPMDGMNSTYAYVLSGGGGHVLKETTDQNKNFDLQHLSVNAFHGFYANRVISVGKKTEPLSKAWMEWPQRRTYEGLVFEPSGCDDKRFYNMWRGFSVEPAETGKHWAVDMWLDHALTNVCGGDTKLCHWLVSWFAHLIQKPAEKPMVATVFKGPKGVGKNALVERVGDLIGNHFFLTSNRRYLLSNFTGHLEKCLMFVLDEAFWSGDKQAEGIIKDLITGTNHVIEHKGKEPYAVRNLTRIAIIGNEDWVVPATSDERRWAVFDVGSARKQDRDFFGRMRKGLDDGGNRHLLRYLLDYKLGDINAAPDTKGLLAQKHASLEPFEQWWLDCLSSGCIAGSDLGTTWPAEISTERFRSAFTRYVRERNIRSRIPDARAVGHNLARFAPKVVRKKARRDEGLCYLYLFPELDVARQDWEAFIGSKVEWEQ</sequence>
<organism evidence="2">
    <name type="scientific">uncultured Caudovirales phage</name>
    <dbReference type="NCBI Taxonomy" id="2100421"/>
    <lineage>
        <taxon>Viruses</taxon>
        <taxon>Duplodnaviria</taxon>
        <taxon>Heunggongvirae</taxon>
        <taxon>Uroviricota</taxon>
        <taxon>Caudoviricetes</taxon>
        <taxon>Peduoviridae</taxon>
        <taxon>Maltschvirus</taxon>
        <taxon>Maltschvirus maltsch</taxon>
    </lineage>
</organism>
<gene>
    <name evidence="2" type="ORF">UFOVP7_28</name>
</gene>
<dbReference type="SUPFAM" id="SSF52540">
    <property type="entry name" value="P-loop containing nucleoside triphosphate hydrolases"/>
    <property type="match status" value="1"/>
</dbReference>
<dbReference type="Pfam" id="PF19263">
    <property type="entry name" value="DUF5906"/>
    <property type="match status" value="1"/>
</dbReference>
<reference evidence="2" key="1">
    <citation type="submission" date="2020-04" db="EMBL/GenBank/DDBJ databases">
        <authorList>
            <person name="Chiriac C."/>
            <person name="Salcher M."/>
            <person name="Ghai R."/>
            <person name="Kavagutti S V."/>
        </authorList>
    </citation>
    <scope>NUCLEOTIDE SEQUENCE</scope>
</reference>
<dbReference type="CDD" id="cd04859">
    <property type="entry name" value="Prim_Pol"/>
    <property type="match status" value="1"/>
</dbReference>
<feature type="domain" description="DNA primase/polymerase bifunctional N-terminal" evidence="1">
    <location>
        <begin position="7"/>
        <end position="164"/>
    </location>
</feature>
<dbReference type="InterPro" id="IPR027417">
    <property type="entry name" value="P-loop_NTPase"/>
</dbReference>
<proteinExistence type="predicted"/>
<dbReference type="SUPFAM" id="SSF56747">
    <property type="entry name" value="Prim-pol domain"/>
    <property type="match status" value="1"/>
</dbReference>
<protein>
    <submittedName>
        <fullName evidence="2">Prim_Pol domain containing protein</fullName>
    </submittedName>
</protein>
<evidence type="ECO:0000259" key="1">
    <source>
        <dbReference type="SMART" id="SM00943"/>
    </source>
</evidence>